<organism evidence="3 4">
    <name type="scientific">Chloroflexus aggregans</name>
    <dbReference type="NCBI Taxonomy" id="152260"/>
    <lineage>
        <taxon>Bacteria</taxon>
        <taxon>Bacillati</taxon>
        <taxon>Chloroflexota</taxon>
        <taxon>Chloroflexia</taxon>
        <taxon>Chloroflexales</taxon>
        <taxon>Chloroflexineae</taxon>
        <taxon>Chloroflexaceae</taxon>
        <taxon>Chloroflexus</taxon>
    </lineage>
</organism>
<dbReference type="EMBL" id="PNIQ01000802">
    <property type="protein sequence ID" value="PMP77365.1"/>
    <property type="molecule type" value="Genomic_DNA"/>
</dbReference>
<dbReference type="InterPro" id="IPR011006">
    <property type="entry name" value="CheY-like_superfamily"/>
</dbReference>
<evidence type="ECO:0000256" key="1">
    <source>
        <dbReference type="PROSITE-ProRule" id="PRU00169"/>
    </source>
</evidence>
<dbReference type="Gene3D" id="3.40.50.2300">
    <property type="match status" value="1"/>
</dbReference>
<dbReference type="SMART" id="SM00448">
    <property type="entry name" value="REC"/>
    <property type="match status" value="1"/>
</dbReference>
<dbReference type="SUPFAM" id="SSF52172">
    <property type="entry name" value="CheY-like"/>
    <property type="match status" value="1"/>
</dbReference>
<dbReference type="AlphaFoldDB" id="A0A2J6X0P0"/>
<dbReference type="CDD" id="cd17557">
    <property type="entry name" value="REC_Rcp-like"/>
    <property type="match status" value="1"/>
</dbReference>
<evidence type="ECO:0000259" key="2">
    <source>
        <dbReference type="PROSITE" id="PS50110"/>
    </source>
</evidence>
<evidence type="ECO:0000313" key="3">
    <source>
        <dbReference type="EMBL" id="PMP77365.1"/>
    </source>
</evidence>
<dbReference type="InterPro" id="IPR052893">
    <property type="entry name" value="TCS_response_regulator"/>
</dbReference>
<dbReference type="PANTHER" id="PTHR44520">
    <property type="entry name" value="RESPONSE REGULATOR RCP1-RELATED"/>
    <property type="match status" value="1"/>
</dbReference>
<dbReference type="PROSITE" id="PS50110">
    <property type="entry name" value="RESPONSE_REGULATORY"/>
    <property type="match status" value="1"/>
</dbReference>
<protein>
    <submittedName>
        <fullName evidence="3">Two-component system response regulator</fullName>
    </submittedName>
</protein>
<dbReference type="InterPro" id="IPR001789">
    <property type="entry name" value="Sig_transdc_resp-reg_receiver"/>
</dbReference>
<feature type="modified residue" description="4-aspartylphosphate" evidence="1">
    <location>
        <position position="70"/>
    </location>
</feature>
<evidence type="ECO:0000313" key="4">
    <source>
        <dbReference type="Proteomes" id="UP000243376"/>
    </source>
</evidence>
<dbReference type="GO" id="GO:0000160">
    <property type="term" value="P:phosphorelay signal transduction system"/>
    <property type="evidence" value="ECO:0007669"/>
    <property type="project" value="InterPro"/>
</dbReference>
<comment type="caution">
    <text evidence="3">The sequence shown here is derived from an EMBL/GenBank/DDBJ whole genome shotgun (WGS) entry which is preliminary data.</text>
</comment>
<dbReference type="Pfam" id="PF00072">
    <property type="entry name" value="Response_reg"/>
    <property type="match status" value="1"/>
</dbReference>
<proteinExistence type="predicted"/>
<name>A0A2J6X0P0_9CHLR</name>
<keyword evidence="1" id="KW-0597">Phosphoprotein</keyword>
<gene>
    <name evidence="3" type="ORF">C0184_12030</name>
</gene>
<feature type="domain" description="Response regulatory" evidence="2">
    <location>
        <begin position="9"/>
        <end position="137"/>
    </location>
</feature>
<accession>A0A2J6X0P0</accession>
<dbReference type="Proteomes" id="UP000243376">
    <property type="component" value="Unassembled WGS sequence"/>
</dbReference>
<reference evidence="3 4" key="1">
    <citation type="submission" date="2018-01" db="EMBL/GenBank/DDBJ databases">
        <title>Metagenomic assembled genomes from two thermal pools in the Uzon Caldera, Kamchatka, Russia.</title>
        <authorList>
            <person name="Wilkins L."/>
            <person name="Ettinger C."/>
        </authorList>
    </citation>
    <scope>NUCLEOTIDE SEQUENCE [LARGE SCALE GENOMIC DNA]</scope>
    <source>
        <strain evidence="3">ZAV-02</strain>
    </source>
</reference>
<sequence>MNVHTEPLVILLVEDNPDHTELIIRALSDHQIPNRIIHVSDGEAALDYLWRRAQFADPATNPQPHVILLDLQLPRLNGLEVLQAIKSSVEMRHIPVVVVSTSHAEHDVSAAYRNYANSYLVKPVDFQQFTRMLHDLGDYWLGWNWPLRERLSPPMP</sequence>
<dbReference type="PANTHER" id="PTHR44520:SF2">
    <property type="entry name" value="RESPONSE REGULATOR RCP1"/>
    <property type="match status" value="1"/>
</dbReference>